<evidence type="ECO:0000313" key="4">
    <source>
        <dbReference type="Proteomes" id="UP000050360"/>
    </source>
</evidence>
<feature type="region of interest" description="Disordered" evidence="1">
    <location>
        <begin position="1"/>
        <end position="31"/>
    </location>
</feature>
<dbReference type="Proteomes" id="UP000050360">
    <property type="component" value="Unassembled WGS sequence"/>
</dbReference>
<dbReference type="EMBL" id="LKCM01000433">
    <property type="protein sequence ID" value="KPQ41120.1"/>
    <property type="molecule type" value="Genomic_DNA"/>
</dbReference>
<evidence type="ECO:0000256" key="2">
    <source>
        <dbReference type="SAM" id="Phobius"/>
    </source>
</evidence>
<accession>A0A0P7ZZS3</accession>
<keyword evidence="2" id="KW-0812">Transmembrane</keyword>
<organism evidence="3 4">
    <name type="scientific">Candidatus Methanoperedens nitratireducens</name>
    <dbReference type="NCBI Taxonomy" id="1392998"/>
    <lineage>
        <taxon>Archaea</taxon>
        <taxon>Methanobacteriati</taxon>
        <taxon>Methanobacteriota</taxon>
        <taxon>Stenosarchaea group</taxon>
        <taxon>Methanomicrobia</taxon>
        <taxon>Methanosarcinales</taxon>
        <taxon>ANME-2 cluster</taxon>
        <taxon>Candidatus Methanoperedentaceae</taxon>
        <taxon>Candidatus Methanoperedens</taxon>
    </lineage>
</organism>
<gene>
    <name evidence="3" type="ORF">MPEBLZ_04330</name>
</gene>
<keyword evidence="2" id="KW-0472">Membrane</keyword>
<name>A0A0P7ZZS3_9EURY</name>
<protein>
    <submittedName>
        <fullName evidence="3">Uncharacterized protein</fullName>
    </submittedName>
</protein>
<feature type="transmembrane region" description="Helical" evidence="2">
    <location>
        <begin position="171"/>
        <end position="189"/>
    </location>
</feature>
<evidence type="ECO:0000256" key="1">
    <source>
        <dbReference type="SAM" id="MobiDB-lite"/>
    </source>
</evidence>
<evidence type="ECO:0000313" key="3">
    <source>
        <dbReference type="EMBL" id="KPQ41120.1"/>
    </source>
</evidence>
<reference evidence="3 4" key="1">
    <citation type="submission" date="2015-09" db="EMBL/GenBank/DDBJ databases">
        <title>A metagenomics-based metabolic model of nitrate-dependent anaerobic oxidation of methane by Methanoperedens-like archaea.</title>
        <authorList>
            <person name="Arshad A."/>
            <person name="Speth D.R."/>
            <person name="De Graaf R.M."/>
            <person name="Op Den Camp H.J."/>
            <person name="Jetten M.S."/>
            <person name="Welte C.U."/>
        </authorList>
    </citation>
    <scope>NUCLEOTIDE SEQUENCE [LARGE SCALE GENOMIC DNA]</scope>
</reference>
<dbReference type="AlphaFoldDB" id="A0A0P7ZZS3"/>
<keyword evidence="2" id="KW-1133">Transmembrane helix</keyword>
<proteinExistence type="predicted"/>
<sequence length="218" mass="25401">MQNIKQEMERQKQEQQKMENELRERIENNSDFRKLNEQLQKQWYEPAGQEIKPESNDTGNFDYRYKKGQESANISGRMNAGEMENITKQSTEDIKKLEQYIGSNETFMQMNKTLSDKGYNLTGKNIDMKTNISSFEYSYGDRQGRNASISGNVTDTGEIKDISLKEPEPPFPYWILAVLLMPLLGIYLYSKFRNNAKPVEPLREIIYIDPKKNALLMA</sequence>
<comment type="caution">
    <text evidence="3">The sequence shown here is derived from an EMBL/GenBank/DDBJ whole genome shotgun (WGS) entry which is preliminary data.</text>
</comment>